<keyword evidence="3" id="KW-0418">Kinase</keyword>
<feature type="domain" description="PAS" evidence="7">
    <location>
        <begin position="263"/>
        <end position="333"/>
    </location>
</feature>
<protein>
    <recommendedName>
        <fullName evidence="6">Sensor protein FixL</fullName>
    </recommendedName>
</protein>
<evidence type="ECO:0000259" key="8">
    <source>
        <dbReference type="PROSITE" id="PS50113"/>
    </source>
</evidence>
<dbReference type="PANTHER" id="PTHR44757">
    <property type="entry name" value="DIGUANYLATE CYCLASE DGCP"/>
    <property type="match status" value="1"/>
</dbReference>
<dbReference type="AlphaFoldDB" id="A0A1H6MVM4"/>
<dbReference type="CDD" id="cd01948">
    <property type="entry name" value="EAL"/>
    <property type="match status" value="1"/>
</dbReference>
<dbReference type="Pfam" id="PF00989">
    <property type="entry name" value="PAS"/>
    <property type="match status" value="3"/>
</dbReference>
<dbReference type="SMART" id="SM00091">
    <property type="entry name" value="PAS"/>
    <property type="match status" value="3"/>
</dbReference>
<evidence type="ECO:0000259" key="10">
    <source>
        <dbReference type="PROSITE" id="PS50887"/>
    </source>
</evidence>
<dbReference type="Gene3D" id="3.30.70.270">
    <property type="match status" value="1"/>
</dbReference>
<dbReference type="InterPro" id="IPR000160">
    <property type="entry name" value="GGDEF_dom"/>
</dbReference>
<evidence type="ECO:0000256" key="1">
    <source>
        <dbReference type="ARBA" id="ARBA00022679"/>
    </source>
</evidence>
<organism evidence="11 12">
    <name type="scientific">Rheinheimera pacifica</name>
    <dbReference type="NCBI Taxonomy" id="173990"/>
    <lineage>
        <taxon>Bacteria</taxon>
        <taxon>Pseudomonadati</taxon>
        <taxon>Pseudomonadota</taxon>
        <taxon>Gammaproteobacteria</taxon>
        <taxon>Chromatiales</taxon>
        <taxon>Chromatiaceae</taxon>
        <taxon>Rheinheimera</taxon>
    </lineage>
</organism>
<dbReference type="InterPro" id="IPR001610">
    <property type="entry name" value="PAC"/>
</dbReference>
<comment type="function">
    <text evidence="5">Putative oxygen sensor; modulates the activity of FixJ, a transcriptional activator of nitrogen fixation fixK gene. FixL probably acts as a kinase that phosphorylates FixJ.</text>
</comment>
<evidence type="ECO:0000256" key="2">
    <source>
        <dbReference type="ARBA" id="ARBA00022741"/>
    </source>
</evidence>
<dbReference type="InterPro" id="IPR001633">
    <property type="entry name" value="EAL_dom"/>
</dbReference>
<evidence type="ECO:0000256" key="3">
    <source>
        <dbReference type="ARBA" id="ARBA00022777"/>
    </source>
</evidence>
<dbReference type="GO" id="GO:0006355">
    <property type="term" value="P:regulation of DNA-templated transcription"/>
    <property type="evidence" value="ECO:0007669"/>
    <property type="project" value="InterPro"/>
</dbReference>
<dbReference type="PROSITE" id="PS50883">
    <property type="entry name" value="EAL"/>
    <property type="match status" value="1"/>
</dbReference>
<name>A0A1H6MVM4_9GAMM</name>
<keyword evidence="2" id="KW-0547">Nucleotide-binding</keyword>
<feature type="domain" description="PAC" evidence="8">
    <location>
        <begin position="212"/>
        <end position="262"/>
    </location>
</feature>
<feature type="domain" description="PAS" evidence="7">
    <location>
        <begin position="142"/>
        <end position="181"/>
    </location>
</feature>
<dbReference type="InterPro" id="IPR000014">
    <property type="entry name" value="PAS"/>
</dbReference>
<dbReference type="PANTHER" id="PTHR44757:SF2">
    <property type="entry name" value="BIOFILM ARCHITECTURE MAINTENANCE PROTEIN MBAA"/>
    <property type="match status" value="1"/>
</dbReference>
<dbReference type="Pfam" id="PF00990">
    <property type="entry name" value="GGDEF"/>
    <property type="match status" value="1"/>
</dbReference>
<dbReference type="GO" id="GO:0016301">
    <property type="term" value="F:kinase activity"/>
    <property type="evidence" value="ECO:0007669"/>
    <property type="project" value="UniProtKB-KW"/>
</dbReference>
<sequence length="817" mass="91209">MDTFELSQLQDAIVHCAVDAIIVIDQKGLICFFSPSAEKLFGYTSAECVGQNVRMLMPEPFHSEHDSYLANYVTRGMSAKIIGSGRNVRGKRKDDSVFPMHLSVGEAKAGVKRYFVGICHDLTAYEASVKAHLSLRSMQDALLEAAVDGIISIDEWGIVQSFNRGAELLFGYKKHEVIGQNVSMLMTAAHGSRHDSYLQNYKGGGKAKIIGIGRDVQAQRKDGSVFPMHLSVGESHTEHGRLFVGVCHDLSEFKAVLQRLTSAEQRYRDIVENQKEFICRLSKNSRLTFVNNAFGRQLNQQVFQMLGISIFEFIHADERYNVESLLEQMRHAELPQTISLLVRMQGADNSIHWVDWTFSTLTGKANSVDEIQGVGIDITEQIKAKNHAKFLTNFDALTGLLNRDGLLEQFNRRPDKTQAYAVLFIDSHRFRLINEKYGHDFGDLMLIEAAHRLQSMLPEGSFACRPGADDYILLVPVEDRSSLLCFAQYLVEQCAEPYWLANQKISPSVCIGISTYPDDDTDLNVLIRQAESAMFAAKQQALPLSMYHEDIHNALTRQLEIEQGLRLALEQDLLSVVLQPKYHLLSKELVGYEALVRWHDAELGFVAPDIFVAVAEAVNLGKKLDCWVIKRALQQIKLWRQAGLQPQPVAVNITAKHFSDPALNQYVINKLQLMELPAECLQLEITEGVAMDNSPAILENLNAFRSAGIKVAIDDFGTGYSSLSYLTSLPIDYIKIDKTFVQALENGNNLSLVKAMLAMAQAIDVAVIAEGIETAAQQDLLAELGCEFGQGYLYARPSSFGDIERQLCAIQQSVPQH</sequence>
<dbReference type="SMART" id="SM00086">
    <property type="entry name" value="PAC"/>
    <property type="match status" value="3"/>
</dbReference>
<dbReference type="PROSITE" id="PS50113">
    <property type="entry name" value="PAC"/>
    <property type="match status" value="1"/>
</dbReference>
<feature type="domain" description="PAS" evidence="7">
    <location>
        <begin position="13"/>
        <end position="80"/>
    </location>
</feature>
<dbReference type="Proteomes" id="UP000199371">
    <property type="component" value="Unassembled WGS sequence"/>
</dbReference>
<dbReference type="InterPro" id="IPR013767">
    <property type="entry name" value="PAS_fold"/>
</dbReference>
<dbReference type="InterPro" id="IPR052155">
    <property type="entry name" value="Biofilm_reg_signaling"/>
</dbReference>
<dbReference type="SUPFAM" id="SSF55073">
    <property type="entry name" value="Nucleotide cyclase"/>
    <property type="match status" value="1"/>
</dbReference>
<proteinExistence type="predicted"/>
<dbReference type="PROSITE" id="PS50887">
    <property type="entry name" value="GGDEF"/>
    <property type="match status" value="1"/>
</dbReference>
<evidence type="ECO:0000259" key="9">
    <source>
        <dbReference type="PROSITE" id="PS50883"/>
    </source>
</evidence>
<dbReference type="SMART" id="SM00267">
    <property type="entry name" value="GGDEF"/>
    <property type="match status" value="1"/>
</dbReference>
<dbReference type="Gene3D" id="3.30.450.20">
    <property type="entry name" value="PAS domain"/>
    <property type="match status" value="3"/>
</dbReference>
<dbReference type="Gene3D" id="3.20.20.450">
    <property type="entry name" value="EAL domain"/>
    <property type="match status" value="1"/>
</dbReference>
<dbReference type="CDD" id="cd00130">
    <property type="entry name" value="PAS"/>
    <property type="match status" value="3"/>
</dbReference>
<dbReference type="Pfam" id="PF00563">
    <property type="entry name" value="EAL"/>
    <property type="match status" value="1"/>
</dbReference>
<dbReference type="PROSITE" id="PS50112">
    <property type="entry name" value="PAS"/>
    <property type="match status" value="3"/>
</dbReference>
<evidence type="ECO:0000256" key="4">
    <source>
        <dbReference type="ARBA" id="ARBA00022840"/>
    </source>
</evidence>
<reference evidence="12" key="1">
    <citation type="submission" date="2016-10" db="EMBL/GenBank/DDBJ databases">
        <authorList>
            <person name="Varghese N."/>
            <person name="Submissions S."/>
        </authorList>
    </citation>
    <scope>NUCLEOTIDE SEQUENCE [LARGE SCALE GENOMIC DNA]</scope>
    <source>
        <strain evidence="12">DSM 17616</strain>
    </source>
</reference>
<keyword evidence="12" id="KW-1185">Reference proteome</keyword>
<dbReference type="InterPro" id="IPR043128">
    <property type="entry name" value="Rev_trsase/Diguanyl_cyclase"/>
</dbReference>
<evidence type="ECO:0000256" key="5">
    <source>
        <dbReference type="ARBA" id="ARBA00059827"/>
    </source>
</evidence>
<dbReference type="InterPro" id="IPR029787">
    <property type="entry name" value="Nucleotide_cyclase"/>
</dbReference>
<evidence type="ECO:0000313" key="12">
    <source>
        <dbReference type="Proteomes" id="UP000199371"/>
    </source>
</evidence>
<dbReference type="InterPro" id="IPR035919">
    <property type="entry name" value="EAL_sf"/>
</dbReference>
<dbReference type="NCBIfam" id="TIGR00229">
    <property type="entry name" value="sensory_box"/>
    <property type="match status" value="3"/>
</dbReference>
<dbReference type="SMART" id="SM00052">
    <property type="entry name" value="EAL"/>
    <property type="match status" value="1"/>
</dbReference>
<keyword evidence="1" id="KW-0808">Transferase</keyword>
<dbReference type="NCBIfam" id="TIGR00254">
    <property type="entry name" value="GGDEF"/>
    <property type="match status" value="1"/>
</dbReference>
<dbReference type="InterPro" id="IPR000700">
    <property type="entry name" value="PAS-assoc_C"/>
</dbReference>
<keyword evidence="4" id="KW-0067">ATP-binding</keyword>
<evidence type="ECO:0000259" key="7">
    <source>
        <dbReference type="PROSITE" id="PS50112"/>
    </source>
</evidence>
<dbReference type="SUPFAM" id="SSF55785">
    <property type="entry name" value="PYP-like sensor domain (PAS domain)"/>
    <property type="match status" value="3"/>
</dbReference>
<dbReference type="OrthoDB" id="5603059at2"/>
<gene>
    <name evidence="11" type="ORF">SAMN05660691_03013</name>
</gene>
<dbReference type="FunFam" id="3.30.450.20:FF:000060">
    <property type="entry name" value="Sensor protein FixL"/>
    <property type="match status" value="2"/>
</dbReference>
<evidence type="ECO:0000256" key="6">
    <source>
        <dbReference type="ARBA" id="ARBA00070616"/>
    </source>
</evidence>
<dbReference type="STRING" id="173990.SAMN05660691_03013"/>
<feature type="domain" description="GGDEF" evidence="10">
    <location>
        <begin position="418"/>
        <end position="550"/>
    </location>
</feature>
<dbReference type="GO" id="GO:0005524">
    <property type="term" value="F:ATP binding"/>
    <property type="evidence" value="ECO:0007669"/>
    <property type="project" value="UniProtKB-KW"/>
</dbReference>
<feature type="domain" description="EAL" evidence="9">
    <location>
        <begin position="558"/>
        <end position="811"/>
    </location>
</feature>
<dbReference type="EMBL" id="FNXF01000012">
    <property type="protein sequence ID" value="SEI03685.1"/>
    <property type="molecule type" value="Genomic_DNA"/>
</dbReference>
<dbReference type="SUPFAM" id="SSF141868">
    <property type="entry name" value="EAL domain-like"/>
    <property type="match status" value="1"/>
</dbReference>
<dbReference type="InterPro" id="IPR035965">
    <property type="entry name" value="PAS-like_dom_sf"/>
</dbReference>
<accession>A0A1H6MVM4</accession>
<dbReference type="CDD" id="cd01949">
    <property type="entry name" value="GGDEF"/>
    <property type="match status" value="1"/>
</dbReference>
<evidence type="ECO:0000313" key="11">
    <source>
        <dbReference type="EMBL" id="SEI03685.1"/>
    </source>
</evidence>
<dbReference type="RefSeq" id="WP_092795099.1">
    <property type="nucleotide sequence ID" value="NZ_FNXF01000012.1"/>
</dbReference>